<organism evidence="1 2">
    <name type="scientific">Candidatus Gottesmanbacteria bacterium RBG_16_43_7</name>
    <dbReference type="NCBI Taxonomy" id="1798373"/>
    <lineage>
        <taxon>Bacteria</taxon>
        <taxon>Candidatus Gottesmaniibacteriota</taxon>
    </lineage>
</organism>
<reference evidence="1 2" key="1">
    <citation type="journal article" date="2016" name="Nat. Commun.">
        <title>Thousands of microbial genomes shed light on interconnected biogeochemical processes in an aquifer system.</title>
        <authorList>
            <person name="Anantharaman K."/>
            <person name="Brown C.T."/>
            <person name="Hug L.A."/>
            <person name="Sharon I."/>
            <person name="Castelle C.J."/>
            <person name="Probst A.J."/>
            <person name="Thomas B.C."/>
            <person name="Singh A."/>
            <person name="Wilkins M.J."/>
            <person name="Karaoz U."/>
            <person name="Brodie E.L."/>
            <person name="Williams K.H."/>
            <person name="Hubbard S.S."/>
            <person name="Banfield J.F."/>
        </authorList>
    </citation>
    <scope>NUCLEOTIDE SEQUENCE [LARGE SCALE GENOMIC DNA]</scope>
</reference>
<dbReference type="STRING" id="1798373.A2154_01470"/>
<proteinExistence type="predicted"/>
<sequence>MNWRGGDKGYWKESRPDNPENQLRQLLKFLPTGAARSGEFSPEMFIYSRLDACHEIIYRSINPPALRLQPEAK</sequence>
<evidence type="ECO:0000313" key="2">
    <source>
        <dbReference type="Proteomes" id="UP000176854"/>
    </source>
</evidence>
<evidence type="ECO:0000313" key="1">
    <source>
        <dbReference type="EMBL" id="OGG09578.1"/>
    </source>
</evidence>
<protein>
    <submittedName>
        <fullName evidence="1">Uncharacterized protein</fullName>
    </submittedName>
</protein>
<accession>A0A1F5ZAS1</accession>
<dbReference type="EMBL" id="MFJC01000019">
    <property type="protein sequence ID" value="OGG09578.1"/>
    <property type="molecule type" value="Genomic_DNA"/>
</dbReference>
<dbReference type="Proteomes" id="UP000176854">
    <property type="component" value="Unassembled WGS sequence"/>
</dbReference>
<gene>
    <name evidence="1" type="ORF">A2154_01470</name>
</gene>
<comment type="caution">
    <text evidence="1">The sequence shown here is derived from an EMBL/GenBank/DDBJ whole genome shotgun (WGS) entry which is preliminary data.</text>
</comment>
<name>A0A1F5ZAS1_9BACT</name>
<dbReference type="AlphaFoldDB" id="A0A1F5ZAS1"/>